<dbReference type="GO" id="GO:0000785">
    <property type="term" value="C:chromatin"/>
    <property type="evidence" value="ECO:0007669"/>
    <property type="project" value="TreeGrafter"/>
</dbReference>
<evidence type="ECO:0000256" key="2">
    <source>
        <dbReference type="ARBA" id="ARBA00023242"/>
    </source>
</evidence>
<feature type="domain" description="JmjC" evidence="4">
    <location>
        <begin position="93"/>
        <end position="266"/>
    </location>
</feature>
<dbReference type="GO" id="GO:0034647">
    <property type="term" value="F:histone H3K4me/H3K4me2/H3K4me3 demethylase activity"/>
    <property type="evidence" value="ECO:0007669"/>
    <property type="project" value="TreeGrafter"/>
</dbReference>
<feature type="region of interest" description="Disordered" evidence="3">
    <location>
        <begin position="1"/>
        <end position="20"/>
    </location>
</feature>
<protein>
    <recommendedName>
        <fullName evidence="4">JmjC domain-containing protein</fullName>
    </recommendedName>
</protein>
<dbReference type="PROSITE" id="PS51184">
    <property type="entry name" value="JMJC"/>
    <property type="match status" value="1"/>
</dbReference>
<dbReference type="GO" id="GO:0005634">
    <property type="term" value="C:nucleus"/>
    <property type="evidence" value="ECO:0007669"/>
    <property type="project" value="UniProtKB-SubCell"/>
</dbReference>
<dbReference type="SMART" id="SM00558">
    <property type="entry name" value="JmjC"/>
    <property type="match status" value="1"/>
</dbReference>
<dbReference type="STRING" id="947166.A0A1D1V2P2"/>
<comment type="caution">
    <text evidence="5">The sequence shown here is derived from an EMBL/GenBank/DDBJ whole genome shotgun (WGS) entry which is preliminary data.</text>
</comment>
<gene>
    <name evidence="5" type="primary">RvY_04775-1</name>
    <name evidence="5" type="synonym">RvY_04775.1</name>
    <name evidence="5" type="ORF">RvY_04775</name>
</gene>
<evidence type="ECO:0000313" key="5">
    <source>
        <dbReference type="EMBL" id="GAU92728.1"/>
    </source>
</evidence>
<dbReference type="EMBL" id="BDGG01000002">
    <property type="protein sequence ID" value="GAU92728.1"/>
    <property type="molecule type" value="Genomic_DNA"/>
</dbReference>
<evidence type="ECO:0000256" key="1">
    <source>
        <dbReference type="ARBA" id="ARBA00004123"/>
    </source>
</evidence>
<comment type="subcellular location">
    <subcellularLocation>
        <location evidence="1">Nucleus</location>
    </subcellularLocation>
</comment>
<dbReference type="Proteomes" id="UP000186922">
    <property type="component" value="Unassembled WGS sequence"/>
</dbReference>
<evidence type="ECO:0000256" key="3">
    <source>
        <dbReference type="SAM" id="MobiDB-lite"/>
    </source>
</evidence>
<dbReference type="AlphaFoldDB" id="A0A1D1V2P2"/>
<keyword evidence="2" id="KW-0539">Nucleus</keyword>
<proteinExistence type="predicted"/>
<dbReference type="SUPFAM" id="SSF51197">
    <property type="entry name" value="Clavaminate synthase-like"/>
    <property type="match status" value="1"/>
</dbReference>
<evidence type="ECO:0000259" key="4">
    <source>
        <dbReference type="PROSITE" id="PS51184"/>
    </source>
</evidence>
<dbReference type="PANTHER" id="PTHR10694:SF113">
    <property type="entry name" value="PROTEIN JUMONJI"/>
    <property type="match status" value="1"/>
</dbReference>
<dbReference type="OrthoDB" id="1678912at2759"/>
<dbReference type="PANTHER" id="PTHR10694">
    <property type="entry name" value="LYSINE-SPECIFIC DEMETHYLASE"/>
    <property type="match status" value="1"/>
</dbReference>
<evidence type="ECO:0000313" key="6">
    <source>
        <dbReference type="Proteomes" id="UP000186922"/>
    </source>
</evidence>
<dbReference type="Pfam" id="PF02373">
    <property type="entry name" value="JmjC"/>
    <property type="match status" value="1"/>
</dbReference>
<reference evidence="5 6" key="1">
    <citation type="journal article" date="2016" name="Nat. Commun.">
        <title>Extremotolerant tardigrade genome and improved radiotolerance of human cultured cells by tardigrade-unique protein.</title>
        <authorList>
            <person name="Hashimoto T."/>
            <person name="Horikawa D.D."/>
            <person name="Saito Y."/>
            <person name="Kuwahara H."/>
            <person name="Kozuka-Hata H."/>
            <person name="Shin-I T."/>
            <person name="Minakuchi Y."/>
            <person name="Ohishi K."/>
            <person name="Motoyama A."/>
            <person name="Aizu T."/>
            <person name="Enomoto A."/>
            <person name="Kondo K."/>
            <person name="Tanaka S."/>
            <person name="Hara Y."/>
            <person name="Koshikawa S."/>
            <person name="Sagara H."/>
            <person name="Miura T."/>
            <person name="Yokobori S."/>
            <person name="Miyagawa K."/>
            <person name="Suzuki Y."/>
            <person name="Kubo T."/>
            <person name="Oyama M."/>
            <person name="Kohara Y."/>
            <person name="Fujiyama A."/>
            <person name="Arakawa K."/>
            <person name="Katayama T."/>
            <person name="Toyoda A."/>
            <person name="Kunieda T."/>
        </authorList>
    </citation>
    <scope>NUCLEOTIDE SEQUENCE [LARGE SCALE GENOMIC DNA]</scope>
    <source>
        <strain evidence="5 6">YOKOZUNA-1</strain>
    </source>
</reference>
<dbReference type="Gene3D" id="2.60.120.650">
    <property type="entry name" value="Cupin"/>
    <property type="match status" value="1"/>
</dbReference>
<sequence>MSRFTVHESQVHPDWRESHEPDHYRNLLKGTMKKLFAKFRDEWNTEENLAIGKKLEERDYYAAENMQDIVKGRNVQYGEMYGGLLNESPVQLPRAEKKVGDLSLPLNILHLCLRFQILLHNYVAASGISSLWTYVFGPWSGTLLHVEDAFLTSVNLNLGPGTKLWYFVPRSYFKQLQEYYARMGRNMKNGNCYHHFQHKSFAPTYKALLKEGIPVYYLVQRPGDLIVVEGCVAHEVVNWGYGFSQATNLLTPSWIHVAQAGIRLRMDCCKMFYEDPLSHTVTLRLAALYRRLMARNVPKSVVADMDMEAAARIDSPWMFLNKNLRRQGLTAIDFGEPVLDSDLAEERAGSFKVAAEDIYDDKDVVEDEKERPAAAKALAIKDISNELATEYEPIEILTYPLRRKRRQLQVAQQRKKQANC</sequence>
<accession>A0A1D1V2P2</accession>
<dbReference type="GO" id="GO:0010468">
    <property type="term" value="P:regulation of gene expression"/>
    <property type="evidence" value="ECO:0007669"/>
    <property type="project" value="TreeGrafter"/>
</dbReference>
<keyword evidence="6" id="KW-1185">Reference proteome</keyword>
<dbReference type="InterPro" id="IPR003347">
    <property type="entry name" value="JmjC_dom"/>
</dbReference>
<organism evidence="5 6">
    <name type="scientific">Ramazzottius varieornatus</name>
    <name type="common">Water bear</name>
    <name type="synonym">Tardigrade</name>
    <dbReference type="NCBI Taxonomy" id="947166"/>
    <lineage>
        <taxon>Eukaryota</taxon>
        <taxon>Metazoa</taxon>
        <taxon>Ecdysozoa</taxon>
        <taxon>Tardigrada</taxon>
        <taxon>Eutardigrada</taxon>
        <taxon>Parachela</taxon>
        <taxon>Hypsibioidea</taxon>
        <taxon>Ramazzottiidae</taxon>
        <taxon>Ramazzottius</taxon>
    </lineage>
</organism>
<name>A0A1D1V2P2_RAMVA</name>